<dbReference type="PANTHER" id="PTHR45138">
    <property type="entry name" value="REGULATORY COMPONENTS OF SENSORY TRANSDUCTION SYSTEM"/>
    <property type="match status" value="1"/>
</dbReference>
<dbReference type="EMBL" id="CVRB01000003">
    <property type="protein sequence ID" value="CRK83638.1"/>
    <property type="molecule type" value="Genomic_DNA"/>
</dbReference>
<dbReference type="InterPro" id="IPR043128">
    <property type="entry name" value="Rev_trsase/Diguanyl_cyclase"/>
</dbReference>
<feature type="transmembrane region" description="Helical" evidence="7">
    <location>
        <begin position="133"/>
        <end position="151"/>
    </location>
</feature>
<evidence type="ECO:0000256" key="6">
    <source>
        <dbReference type="SAM" id="Coils"/>
    </source>
</evidence>
<dbReference type="GO" id="GO:0071555">
    <property type="term" value="P:cell wall organization"/>
    <property type="evidence" value="ECO:0007669"/>
    <property type="project" value="InterPro"/>
</dbReference>
<evidence type="ECO:0000259" key="8">
    <source>
        <dbReference type="PROSITE" id="PS50887"/>
    </source>
</evidence>
<feature type="transmembrane region" description="Helical" evidence="7">
    <location>
        <begin position="5"/>
        <end position="23"/>
    </location>
</feature>
<keyword evidence="10" id="KW-1185">Reference proteome</keyword>
<dbReference type="Proteomes" id="UP000199087">
    <property type="component" value="Unassembled WGS sequence"/>
</dbReference>
<evidence type="ECO:0000256" key="2">
    <source>
        <dbReference type="ARBA" id="ARBA00022475"/>
    </source>
</evidence>
<evidence type="ECO:0000313" key="9">
    <source>
        <dbReference type="EMBL" id="CRK83638.1"/>
    </source>
</evidence>
<gene>
    <name evidence="9" type="ORF">BN000_03610</name>
</gene>
<keyword evidence="6" id="KW-0175">Coiled coil</keyword>
<evidence type="ECO:0000256" key="3">
    <source>
        <dbReference type="ARBA" id="ARBA00022692"/>
    </source>
</evidence>
<dbReference type="OrthoDB" id="9759607at2"/>
<dbReference type="GO" id="GO:0000155">
    <property type="term" value="F:phosphorelay sensor kinase activity"/>
    <property type="evidence" value="ECO:0007669"/>
    <property type="project" value="InterPro"/>
</dbReference>
<dbReference type="STRING" id="1499688.BN000_03610"/>
<accession>A0A0U1P0M1</accession>
<dbReference type="Pfam" id="PF00990">
    <property type="entry name" value="GGDEF"/>
    <property type="match status" value="1"/>
</dbReference>
<dbReference type="InterPro" id="IPR050469">
    <property type="entry name" value="Diguanylate_Cyclase"/>
</dbReference>
<feature type="coiled-coil region" evidence="6">
    <location>
        <begin position="182"/>
        <end position="219"/>
    </location>
</feature>
<evidence type="ECO:0000256" key="1">
    <source>
        <dbReference type="ARBA" id="ARBA00004651"/>
    </source>
</evidence>
<dbReference type="RefSeq" id="WP_090636401.1">
    <property type="nucleotide sequence ID" value="NZ_CVRB01000003.1"/>
</dbReference>
<keyword evidence="2" id="KW-1003">Cell membrane</keyword>
<keyword evidence="3 7" id="KW-0812">Transmembrane</keyword>
<evidence type="ECO:0000256" key="4">
    <source>
        <dbReference type="ARBA" id="ARBA00022989"/>
    </source>
</evidence>
<dbReference type="PANTHER" id="PTHR45138:SF9">
    <property type="entry name" value="DIGUANYLATE CYCLASE DGCM-RELATED"/>
    <property type="match status" value="1"/>
</dbReference>
<dbReference type="Pfam" id="PF07694">
    <property type="entry name" value="5TM-5TMR_LYT"/>
    <property type="match status" value="1"/>
</dbReference>
<dbReference type="PROSITE" id="PS50887">
    <property type="entry name" value="GGDEF"/>
    <property type="match status" value="1"/>
</dbReference>
<feature type="domain" description="GGDEF" evidence="8">
    <location>
        <begin position="245"/>
        <end position="381"/>
    </location>
</feature>
<evidence type="ECO:0000256" key="5">
    <source>
        <dbReference type="ARBA" id="ARBA00023136"/>
    </source>
</evidence>
<proteinExistence type="predicted"/>
<dbReference type="FunFam" id="3.30.70.270:FF:000001">
    <property type="entry name" value="Diguanylate cyclase domain protein"/>
    <property type="match status" value="1"/>
</dbReference>
<name>A0A0U1P0M1_9BACI</name>
<dbReference type="GO" id="GO:0005886">
    <property type="term" value="C:plasma membrane"/>
    <property type="evidence" value="ECO:0007669"/>
    <property type="project" value="UniProtKB-SubCell"/>
</dbReference>
<dbReference type="GO" id="GO:0043709">
    <property type="term" value="P:cell adhesion involved in single-species biofilm formation"/>
    <property type="evidence" value="ECO:0007669"/>
    <property type="project" value="TreeGrafter"/>
</dbReference>
<reference evidence="10" key="1">
    <citation type="submission" date="2015-05" db="EMBL/GenBank/DDBJ databases">
        <authorList>
            <person name="Urmite Genomes"/>
        </authorList>
    </citation>
    <scope>NUCLEOTIDE SEQUENCE [LARGE SCALE GENOMIC DNA]</scope>
    <source>
        <strain evidence="10">LF1</strain>
    </source>
</reference>
<keyword evidence="5 7" id="KW-0472">Membrane</keyword>
<organism evidence="9 10">
    <name type="scientific">Neobacillus massiliamazoniensis</name>
    <dbReference type="NCBI Taxonomy" id="1499688"/>
    <lineage>
        <taxon>Bacteria</taxon>
        <taxon>Bacillati</taxon>
        <taxon>Bacillota</taxon>
        <taxon>Bacilli</taxon>
        <taxon>Bacillales</taxon>
        <taxon>Bacillaceae</taxon>
        <taxon>Neobacillus</taxon>
    </lineage>
</organism>
<feature type="transmembrane region" description="Helical" evidence="7">
    <location>
        <begin position="105"/>
        <end position="126"/>
    </location>
</feature>
<dbReference type="GO" id="GO:1902201">
    <property type="term" value="P:negative regulation of bacterial-type flagellum-dependent cell motility"/>
    <property type="evidence" value="ECO:0007669"/>
    <property type="project" value="TreeGrafter"/>
</dbReference>
<dbReference type="InterPro" id="IPR000160">
    <property type="entry name" value="GGDEF_dom"/>
</dbReference>
<sequence length="388" mass="42817">MLKDFVLNATLLFSSFTIMGQLFKNRPLKISSPLSTKLYWSIGYGILGNILKLFSIKINATIIADLRHLVIVIVAVFGGMIPALFSAVIIALGRILLFGFSENSIIAAFGVLLTGIICGCISKLTFRPALKAFVMNLCGLMIISIIIATKIDDLAILKKVLIIHYLISLIGGFVAYLLALYVANLNEAQRKLKHSVIKLEESEQKLQAANDLLNRLSYMDGLTGISNRRYFDELLQKEWSSAKNVPLTLLMFDIDFFKKYNDTYGHLAGDQCLKIISQEVLNKLTTNLTLCRYGGEEFVLILPATDLSEAMKVARSIQETIQSLKIPHESSEVSNIVTLSIGIATCLPDSSSKPDELIQSADSALYFSKTSGRNTISIEQMNGCLKSI</sequence>
<dbReference type="InterPro" id="IPR011620">
    <property type="entry name" value="Sig_transdc_His_kinase_LytS_TM"/>
</dbReference>
<dbReference type="Gene3D" id="3.30.70.270">
    <property type="match status" value="1"/>
</dbReference>
<feature type="transmembrane region" description="Helical" evidence="7">
    <location>
        <begin position="38"/>
        <end position="56"/>
    </location>
</feature>
<evidence type="ECO:0000256" key="7">
    <source>
        <dbReference type="SAM" id="Phobius"/>
    </source>
</evidence>
<keyword evidence="4 7" id="KW-1133">Transmembrane helix</keyword>
<comment type="subcellular location">
    <subcellularLocation>
        <location evidence="1">Cell membrane</location>
        <topology evidence="1">Multi-pass membrane protein</topology>
    </subcellularLocation>
</comment>
<dbReference type="CDD" id="cd01949">
    <property type="entry name" value="GGDEF"/>
    <property type="match status" value="1"/>
</dbReference>
<dbReference type="AlphaFoldDB" id="A0A0U1P0M1"/>
<feature type="transmembrane region" description="Helical" evidence="7">
    <location>
        <begin position="68"/>
        <end position="93"/>
    </location>
</feature>
<dbReference type="SUPFAM" id="SSF55073">
    <property type="entry name" value="Nucleotide cyclase"/>
    <property type="match status" value="1"/>
</dbReference>
<protein>
    <submittedName>
        <fullName evidence="9">GGDEF domain protein</fullName>
    </submittedName>
</protein>
<dbReference type="NCBIfam" id="TIGR00254">
    <property type="entry name" value="GGDEF"/>
    <property type="match status" value="1"/>
</dbReference>
<dbReference type="InterPro" id="IPR029787">
    <property type="entry name" value="Nucleotide_cyclase"/>
</dbReference>
<dbReference type="GO" id="GO:0052621">
    <property type="term" value="F:diguanylate cyclase activity"/>
    <property type="evidence" value="ECO:0007669"/>
    <property type="project" value="TreeGrafter"/>
</dbReference>
<evidence type="ECO:0000313" key="10">
    <source>
        <dbReference type="Proteomes" id="UP000199087"/>
    </source>
</evidence>
<feature type="transmembrane region" description="Helical" evidence="7">
    <location>
        <begin position="163"/>
        <end position="183"/>
    </location>
</feature>
<dbReference type="SMART" id="SM00267">
    <property type="entry name" value="GGDEF"/>
    <property type="match status" value="1"/>
</dbReference>